<dbReference type="eggNOG" id="ENOG502R3J0">
    <property type="taxonomic scope" value="Eukaryota"/>
</dbReference>
<proteinExistence type="predicted"/>
<feature type="compositionally biased region" description="Basic and acidic residues" evidence="1">
    <location>
        <begin position="78"/>
        <end position="87"/>
    </location>
</feature>
<dbReference type="AlphaFoldDB" id="A0A0E0L5C3"/>
<dbReference type="Proteomes" id="UP000026962">
    <property type="component" value="Chromosome 5"/>
</dbReference>
<protein>
    <submittedName>
        <fullName evidence="2">Uncharacterized protein</fullName>
    </submittedName>
</protein>
<dbReference type="EnsemblPlants" id="OPUNC05G22320.1">
    <property type="protein sequence ID" value="OPUNC05G22320.1"/>
    <property type="gene ID" value="OPUNC05G22320"/>
</dbReference>
<reference evidence="2" key="1">
    <citation type="submission" date="2015-04" db="UniProtKB">
        <authorList>
            <consortium name="EnsemblPlants"/>
        </authorList>
    </citation>
    <scope>IDENTIFICATION</scope>
</reference>
<organism evidence="2">
    <name type="scientific">Oryza punctata</name>
    <name type="common">Red rice</name>
    <dbReference type="NCBI Taxonomy" id="4537"/>
    <lineage>
        <taxon>Eukaryota</taxon>
        <taxon>Viridiplantae</taxon>
        <taxon>Streptophyta</taxon>
        <taxon>Embryophyta</taxon>
        <taxon>Tracheophyta</taxon>
        <taxon>Spermatophyta</taxon>
        <taxon>Magnoliopsida</taxon>
        <taxon>Liliopsida</taxon>
        <taxon>Poales</taxon>
        <taxon>Poaceae</taxon>
        <taxon>BOP clade</taxon>
        <taxon>Oryzoideae</taxon>
        <taxon>Oryzeae</taxon>
        <taxon>Oryzinae</taxon>
        <taxon>Oryza</taxon>
    </lineage>
</organism>
<name>A0A0E0L5C3_ORYPU</name>
<dbReference type="Gramene" id="OPUNC05G22320.1">
    <property type="protein sequence ID" value="OPUNC05G22320.1"/>
    <property type="gene ID" value="OPUNC05G22320"/>
</dbReference>
<dbReference type="HOGENOM" id="CLU_1527280_0_0_1"/>
<sequence>MASVEQECGDISASQELLACSSFLNYGDDGEVFSTPPTTQEDAITMCTLPFTLSQSPAPTPTPATTPRTTPVGCSSSKDGHGDEMSDIVKQRRRLGVCKRKVRGARIRTPSPSPDRTTAEVEHMNNDPLYKALLMIPTRDATLSIPVDLLVPAREQGLQYVDAAADGSLLCQLSFGY</sequence>
<reference evidence="2" key="2">
    <citation type="submission" date="2018-05" db="EMBL/GenBank/DDBJ databases">
        <title>OpunRS2 (Oryza punctata Reference Sequence Version 2).</title>
        <authorList>
            <person name="Zhang J."/>
            <person name="Kudrna D."/>
            <person name="Lee S."/>
            <person name="Talag J."/>
            <person name="Welchert J."/>
            <person name="Wing R.A."/>
        </authorList>
    </citation>
    <scope>NUCLEOTIDE SEQUENCE [LARGE SCALE GENOMIC DNA]</scope>
</reference>
<accession>A0A0E0L5C3</accession>
<keyword evidence="3" id="KW-1185">Reference proteome</keyword>
<evidence type="ECO:0000256" key="1">
    <source>
        <dbReference type="SAM" id="MobiDB-lite"/>
    </source>
</evidence>
<evidence type="ECO:0000313" key="3">
    <source>
        <dbReference type="Proteomes" id="UP000026962"/>
    </source>
</evidence>
<evidence type="ECO:0000313" key="2">
    <source>
        <dbReference type="EnsemblPlants" id="OPUNC05G22320.1"/>
    </source>
</evidence>
<feature type="region of interest" description="Disordered" evidence="1">
    <location>
        <begin position="54"/>
        <end position="87"/>
    </location>
</feature>
<dbReference type="OMA" id="VARECEC"/>